<evidence type="ECO:0008006" key="3">
    <source>
        <dbReference type="Google" id="ProtNLM"/>
    </source>
</evidence>
<protein>
    <recommendedName>
        <fullName evidence="3">Tyrosine-protein kinase ephrin type A/B receptor-like domain-containing protein</fullName>
    </recommendedName>
</protein>
<dbReference type="Proteomes" id="UP000031668">
    <property type="component" value="Unassembled WGS sequence"/>
</dbReference>
<organism evidence="1 2">
    <name type="scientific">Thelohanellus kitauei</name>
    <name type="common">Myxosporean</name>
    <dbReference type="NCBI Taxonomy" id="669202"/>
    <lineage>
        <taxon>Eukaryota</taxon>
        <taxon>Metazoa</taxon>
        <taxon>Cnidaria</taxon>
        <taxon>Myxozoa</taxon>
        <taxon>Myxosporea</taxon>
        <taxon>Bivalvulida</taxon>
        <taxon>Platysporina</taxon>
        <taxon>Myxobolidae</taxon>
        <taxon>Thelohanellus</taxon>
    </lineage>
</organism>
<name>A0A0C2MPG4_THEKT</name>
<evidence type="ECO:0000313" key="1">
    <source>
        <dbReference type="EMBL" id="KII66245.1"/>
    </source>
</evidence>
<dbReference type="EMBL" id="JWZT01003589">
    <property type="protein sequence ID" value="KII66245.1"/>
    <property type="molecule type" value="Genomic_DNA"/>
</dbReference>
<comment type="caution">
    <text evidence="1">The sequence shown here is derived from an EMBL/GenBank/DDBJ whole genome shotgun (WGS) entry which is preliminary data.</text>
</comment>
<evidence type="ECO:0000313" key="2">
    <source>
        <dbReference type="Proteomes" id="UP000031668"/>
    </source>
</evidence>
<reference evidence="1 2" key="1">
    <citation type="journal article" date="2014" name="Genome Biol. Evol.">
        <title>The genome of the myxosporean Thelohanellus kitauei shows adaptations to nutrient acquisition within its fish host.</title>
        <authorList>
            <person name="Yang Y."/>
            <person name="Xiong J."/>
            <person name="Zhou Z."/>
            <person name="Huo F."/>
            <person name="Miao W."/>
            <person name="Ran C."/>
            <person name="Liu Y."/>
            <person name="Zhang J."/>
            <person name="Feng J."/>
            <person name="Wang M."/>
            <person name="Wang M."/>
            <person name="Wang L."/>
            <person name="Yao B."/>
        </authorList>
    </citation>
    <scope>NUCLEOTIDE SEQUENCE [LARGE SCALE GENOMIC DNA]</scope>
    <source>
        <strain evidence="1">Wuqing</strain>
    </source>
</reference>
<sequence length="847" mass="95702">MDIQHKKFTDKDSNSLFFTWFNVENDEHLKSKTIVDIKISQNHIIVSINDGCLYWCDVVNCTSLTKVDSSVCVGENLYGTISISRSGDRLLHIKNFREGVTSKQGTTAVATYIIDFDILHLVDFQQVSSWKRCGTISIYDVVFVYSHAYDNDQNYNPCKLGICGNLLSCLILGEPYIFDIHDCNSAHPISSFGISSNRMGYVINRFDFLNNGLFFYEIIPSYDVQQSGGPRGFIFDVKQELQPTLIASQVVFPTLATAITPAESFILVNHYNEAIYYFTHSGRIFYSKTKDNTFEIQLNYRHDLSFYIFDVLRMSNNTYSLSTPHSHNFEHPFAFFSPGLTKLVYFSFYQSLSGTFVASAVSIASINDTISLPKSIIHIGGEHSLIQCGVNLNEDLLILVYESMAENYFDVKVTLLESMPNYSLGTNFILAQNEIYGVWLTQRFLTKEMTRAWIIPFLQNNNFYLASHNVKKDSTIITRYSLNQDLTLRNESTFSLPNCFAITNINDYKNFISIVLCAEQNFKKESPKKYSLIVANFSSSWDIVCRHSIDHVFKPLKTAIEDLPNVNIPLFDYDPVSQRLILSFDADIFSYSTKSCPFIKLFHYKNHHTVSSIGLITINLPKTKFTISLVSYLQRLDAIGDCTSGFGLVDQEDDMNWFCVRCSPGKFGLGCQPCTPGFYCQGYSQLQPTGPCPEGYYCLEGTSFGFIDNVDKIYDGILLPNLCPPGSYCPAGTETYLEDDLKHNNPKLCLEGYYCPAGSTKPTQRSCPNNSISQTGSKSLTDCYCKDGYYGDTLKTGFCTKCLENGICKQNVSKHNHENLMYVPAGFWPNTPENAQELISCYVSLTG</sequence>
<accession>A0A0C2MPG4</accession>
<gene>
    <name evidence="1" type="ORF">RF11_02443</name>
</gene>
<proteinExistence type="predicted"/>
<keyword evidence="2" id="KW-1185">Reference proteome</keyword>
<dbReference type="OrthoDB" id="6020671at2759"/>
<dbReference type="AlphaFoldDB" id="A0A0C2MPG4"/>